<feature type="domain" description="F-box" evidence="1">
    <location>
        <begin position="41"/>
        <end position="91"/>
    </location>
</feature>
<evidence type="ECO:0000313" key="3">
    <source>
        <dbReference type="Proteomes" id="UP000027195"/>
    </source>
</evidence>
<dbReference type="HOGENOM" id="CLU_024199_1_1_1"/>
<dbReference type="InterPro" id="IPR001810">
    <property type="entry name" value="F-box_dom"/>
</dbReference>
<gene>
    <name evidence="2" type="ORF">BOTBODRAFT_172096</name>
</gene>
<keyword evidence="3" id="KW-1185">Reference proteome</keyword>
<proteinExistence type="predicted"/>
<dbReference type="Gene3D" id="3.80.10.10">
    <property type="entry name" value="Ribonuclease Inhibitor"/>
    <property type="match status" value="1"/>
</dbReference>
<dbReference type="InParanoid" id="A0A067N0F7"/>
<dbReference type="InterPro" id="IPR032675">
    <property type="entry name" value="LRR_dom_sf"/>
</dbReference>
<accession>A0A067N0F7</accession>
<evidence type="ECO:0000259" key="1">
    <source>
        <dbReference type="Pfam" id="PF12937"/>
    </source>
</evidence>
<dbReference type="Pfam" id="PF12937">
    <property type="entry name" value="F-box-like"/>
    <property type="match status" value="1"/>
</dbReference>
<sequence length="534" mass="60942">MDGYHAYLVAARAEASRVINDHVSAYLRFRTNQLVPVYRLQIPDDIFSMIFKLAVPADWQAPLEAPLTIAAVCRLWRQIAINTPRLWTRINSRSVHGFLPRAKSAPLDIEYELCAMDRQRHSLQKFLNPLISRSDQWRVLKIAMRRTDTPVFNDLANIPASNLERLSVEPVGQYGYYGDHFQQNIGFDLFSGYTPRLRELELHSLGLPLASPIFCGLTRLRLSRIRFTESDEYLAHQLLHIATMCPKLEELRLNRVYSTIRTNEGARSPSTPHVPLPLLRIFSLSEDHPSRITRTFLGSIQFPSTVRIELITDAVALLQFFPLIPNVRLINSLRIEWSNWRIRGWDCDGHGLLILRPLRSGETVPMAVFNLIHQRYLMSNATRLSIQIPHIEDYIECLITTISHLPLLAHIWLTFDTRDVRGATSAMSILSNTLARSTLRHLYLVDCPVDPGVLLEFVWSVFHRNNGQRPKHDLMALTLVNCVNIDDSTISELESLVPLVVHITRQAKPCTLEEGEYLPSGYHFPGGQDGDGVE</sequence>
<dbReference type="Gene3D" id="1.20.1280.50">
    <property type="match status" value="1"/>
</dbReference>
<dbReference type="AlphaFoldDB" id="A0A067N0F7"/>
<evidence type="ECO:0000313" key="2">
    <source>
        <dbReference type="EMBL" id="KDQ17652.1"/>
    </source>
</evidence>
<reference evidence="3" key="1">
    <citation type="journal article" date="2014" name="Proc. Natl. Acad. Sci. U.S.A.">
        <title>Extensive sampling of basidiomycete genomes demonstrates inadequacy of the white-rot/brown-rot paradigm for wood decay fungi.</title>
        <authorList>
            <person name="Riley R."/>
            <person name="Salamov A.A."/>
            <person name="Brown D.W."/>
            <person name="Nagy L.G."/>
            <person name="Floudas D."/>
            <person name="Held B.W."/>
            <person name="Levasseur A."/>
            <person name="Lombard V."/>
            <person name="Morin E."/>
            <person name="Otillar R."/>
            <person name="Lindquist E.A."/>
            <person name="Sun H."/>
            <person name="LaButti K.M."/>
            <person name="Schmutz J."/>
            <person name="Jabbour D."/>
            <person name="Luo H."/>
            <person name="Baker S.E."/>
            <person name="Pisabarro A.G."/>
            <person name="Walton J.D."/>
            <person name="Blanchette R.A."/>
            <person name="Henrissat B."/>
            <person name="Martin F."/>
            <person name="Cullen D."/>
            <person name="Hibbett D.S."/>
            <person name="Grigoriev I.V."/>
        </authorList>
    </citation>
    <scope>NUCLEOTIDE SEQUENCE [LARGE SCALE GENOMIC DNA]</scope>
    <source>
        <strain evidence="3">FD-172 SS1</strain>
    </source>
</reference>
<name>A0A067N0F7_BOTB1</name>
<protein>
    <recommendedName>
        <fullName evidence="1">F-box domain-containing protein</fullName>
    </recommendedName>
</protein>
<dbReference type="EMBL" id="KL198023">
    <property type="protein sequence ID" value="KDQ17652.1"/>
    <property type="molecule type" value="Genomic_DNA"/>
</dbReference>
<dbReference type="Proteomes" id="UP000027195">
    <property type="component" value="Unassembled WGS sequence"/>
</dbReference>
<dbReference type="SUPFAM" id="SSF52047">
    <property type="entry name" value="RNI-like"/>
    <property type="match status" value="1"/>
</dbReference>
<organism evidence="2 3">
    <name type="scientific">Botryobasidium botryosum (strain FD-172 SS1)</name>
    <dbReference type="NCBI Taxonomy" id="930990"/>
    <lineage>
        <taxon>Eukaryota</taxon>
        <taxon>Fungi</taxon>
        <taxon>Dikarya</taxon>
        <taxon>Basidiomycota</taxon>
        <taxon>Agaricomycotina</taxon>
        <taxon>Agaricomycetes</taxon>
        <taxon>Cantharellales</taxon>
        <taxon>Botryobasidiaceae</taxon>
        <taxon>Botryobasidium</taxon>
    </lineage>
</organism>
<dbReference type="OrthoDB" id="3264373at2759"/>